<dbReference type="InterPro" id="IPR010376">
    <property type="entry name" value="GBBH-like_N"/>
</dbReference>
<evidence type="ECO:0000313" key="6">
    <source>
        <dbReference type="Proteomes" id="UP000002195"/>
    </source>
</evidence>
<dbReference type="Gene3D" id="3.30.2020.30">
    <property type="match status" value="1"/>
</dbReference>
<dbReference type="RefSeq" id="XP_635952.1">
    <property type="nucleotide sequence ID" value="XM_630860.1"/>
</dbReference>
<dbReference type="EMBL" id="AAFI02000150">
    <property type="protein sequence ID" value="EAL62449.1"/>
    <property type="molecule type" value="Genomic_DNA"/>
</dbReference>
<dbReference type="GeneID" id="8627434"/>
<evidence type="ECO:0000256" key="2">
    <source>
        <dbReference type="ARBA" id="ARBA00023004"/>
    </source>
</evidence>
<dbReference type="HOGENOM" id="CLU_1412247_0_0_1"/>
<evidence type="ECO:0000256" key="1">
    <source>
        <dbReference type="ARBA" id="ARBA00022723"/>
    </source>
</evidence>
<keyword evidence="1" id="KW-0479">Metal-binding</keyword>
<reference evidence="5 6" key="1">
    <citation type="journal article" date="2005" name="Nature">
        <title>The genome of the social amoeba Dictyostelium discoideum.</title>
        <authorList>
            <consortium name="The Dictyostelium discoideum Sequencing Consortium"/>
            <person name="Eichinger L."/>
            <person name="Pachebat J.A."/>
            <person name="Glockner G."/>
            <person name="Rajandream M.A."/>
            <person name="Sucgang R."/>
            <person name="Berriman M."/>
            <person name="Song J."/>
            <person name="Olsen R."/>
            <person name="Szafranski K."/>
            <person name="Xu Q."/>
            <person name="Tunggal B."/>
            <person name="Kummerfeld S."/>
            <person name="Madera M."/>
            <person name="Konfortov B.A."/>
            <person name="Rivero F."/>
            <person name="Bankier A.T."/>
            <person name="Lehmann R."/>
            <person name="Hamlin N."/>
            <person name="Davies R."/>
            <person name="Gaudet P."/>
            <person name="Fey P."/>
            <person name="Pilcher K."/>
            <person name="Chen G."/>
            <person name="Saunders D."/>
            <person name="Sodergren E."/>
            <person name="Davis P."/>
            <person name="Kerhornou A."/>
            <person name="Nie X."/>
            <person name="Hall N."/>
            <person name="Anjard C."/>
            <person name="Hemphill L."/>
            <person name="Bason N."/>
            <person name="Farbrother P."/>
            <person name="Desany B."/>
            <person name="Just E."/>
            <person name="Morio T."/>
            <person name="Rost R."/>
            <person name="Churcher C."/>
            <person name="Cooper J."/>
            <person name="Haydock S."/>
            <person name="van Driessche N."/>
            <person name="Cronin A."/>
            <person name="Goodhead I."/>
            <person name="Muzny D."/>
            <person name="Mourier T."/>
            <person name="Pain A."/>
            <person name="Lu M."/>
            <person name="Harper D."/>
            <person name="Lindsay R."/>
            <person name="Hauser H."/>
            <person name="James K."/>
            <person name="Quiles M."/>
            <person name="Madan Babu M."/>
            <person name="Saito T."/>
            <person name="Buchrieser C."/>
            <person name="Wardroper A."/>
            <person name="Felder M."/>
            <person name="Thangavelu M."/>
            <person name="Johnson D."/>
            <person name="Knights A."/>
            <person name="Loulseged H."/>
            <person name="Mungall K."/>
            <person name="Oliver K."/>
            <person name="Price C."/>
            <person name="Quail M.A."/>
            <person name="Urushihara H."/>
            <person name="Hernandez J."/>
            <person name="Rabbinowitsch E."/>
            <person name="Steffen D."/>
            <person name="Sanders M."/>
            <person name="Ma J."/>
            <person name="Kohara Y."/>
            <person name="Sharp S."/>
            <person name="Simmonds M."/>
            <person name="Spiegler S."/>
            <person name="Tivey A."/>
            <person name="Sugano S."/>
            <person name="White B."/>
            <person name="Walker D."/>
            <person name="Woodward J."/>
            <person name="Winckler T."/>
            <person name="Tanaka Y."/>
            <person name="Shaulsky G."/>
            <person name="Schleicher M."/>
            <person name="Weinstock G."/>
            <person name="Rosenthal A."/>
            <person name="Cox E.C."/>
            <person name="Chisholm R.L."/>
            <person name="Gibbs R."/>
            <person name="Loomis W.F."/>
            <person name="Platzer M."/>
            <person name="Kay R.R."/>
            <person name="Williams J."/>
            <person name="Dear P.H."/>
            <person name="Noegel A.A."/>
            <person name="Barrell B."/>
            <person name="Kuspa A."/>
        </authorList>
    </citation>
    <scope>NUCLEOTIDE SEQUENCE [LARGE SCALE GENOMIC DNA]</scope>
    <source>
        <strain evidence="5 6">AX4</strain>
    </source>
</reference>
<comment type="caution">
    <text evidence="5">The sequence shown here is derived from an EMBL/GenBank/DDBJ whole genome shotgun (WGS) entry which is preliminary data.</text>
</comment>
<feature type="compositionally biased region" description="Low complexity" evidence="3">
    <location>
        <begin position="174"/>
        <end position="193"/>
    </location>
</feature>
<dbReference type="Proteomes" id="UP000002195">
    <property type="component" value="Unassembled WGS sequence"/>
</dbReference>
<dbReference type="dictyBase" id="DDB_G0290007"/>
<gene>
    <name evidence="5" type="ORF">DDB_G0290007</name>
</gene>
<feature type="non-terminal residue" evidence="5">
    <location>
        <position position="1"/>
    </location>
</feature>
<dbReference type="PaxDb" id="44689-DDB0219509"/>
<dbReference type="VEuPathDB" id="AmoebaDB:DDB_G0290007"/>
<sequence length="193" mass="22768">NSIKRGLFNSYNNNKLYFNNSKVSYFGRVYTTKNVFPTEIKLSEKGKRLEISFENKNNSDNNNNNNNNNNEKSEIIKYSFSSELLRIETPSVEKSKKGSSMITSGRRDVGIIRIERVGNYAIRLVFDDLHDTGIYSWQYLFQLGQTKYSRMKQYLKDLKKYGKSRDPKIHNKQLKQQQLQQQQQQELTQKTQK</sequence>
<proteinExistence type="predicted"/>
<dbReference type="SMR" id="Q54GQ0"/>
<dbReference type="eggNOG" id="ENOG502RZ9H">
    <property type="taxonomic scope" value="Eukaryota"/>
</dbReference>
<protein>
    <recommendedName>
        <fullName evidence="4">Gamma-butyrobetaine hydroxylase-like N-terminal domain-containing protein</fullName>
    </recommendedName>
</protein>
<dbReference type="GO" id="GO:0046872">
    <property type="term" value="F:metal ion binding"/>
    <property type="evidence" value="ECO:0007669"/>
    <property type="project" value="UniProtKB-KW"/>
</dbReference>
<evidence type="ECO:0000259" key="4">
    <source>
        <dbReference type="Pfam" id="PF06155"/>
    </source>
</evidence>
<dbReference type="Pfam" id="PF06155">
    <property type="entry name" value="GBBH-like_N"/>
    <property type="match status" value="1"/>
</dbReference>
<evidence type="ECO:0000256" key="3">
    <source>
        <dbReference type="SAM" id="MobiDB-lite"/>
    </source>
</evidence>
<evidence type="ECO:0000313" key="5">
    <source>
        <dbReference type="EMBL" id="EAL62449.1"/>
    </source>
</evidence>
<keyword evidence="6" id="KW-1185">Reference proteome</keyword>
<name>Q54GQ0_DICDI</name>
<organism evidence="5 6">
    <name type="scientific">Dictyostelium discoideum</name>
    <name type="common">Social amoeba</name>
    <dbReference type="NCBI Taxonomy" id="44689"/>
    <lineage>
        <taxon>Eukaryota</taxon>
        <taxon>Amoebozoa</taxon>
        <taxon>Evosea</taxon>
        <taxon>Eumycetozoa</taxon>
        <taxon>Dictyostelia</taxon>
        <taxon>Dictyosteliales</taxon>
        <taxon>Dictyosteliaceae</taxon>
        <taxon>Dictyostelium</taxon>
    </lineage>
</organism>
<keyword evidence="2" id="KW-0408">Iron</keyword>
<feature type="region of interest" description="Disordered" evidence="3">
    <location>
        <begin position="164"/>
        <end position="193"/>
    </location>
</feature>
<dbReference type="PANTHER" id="PTHR35303">
    <property type="entry name" value="OS02G0197800 PROTEIN"/>
    <property type="match status" value="1"/>
</dbReference>
<accession>Q54GQ0</accession>
<dbReference type="AlphaFoldDB" id="Q54GQ0"/>
<dbReference type="InterPro" id="IPR038492">
    <property type="entry name" value="GBBH-like_N_sf"/>
</dbReference>
<dbReference type="KEGG" id="ddi:DDB_G0290007"/>
<dbReference type="InParanoid" id="Q54GQ0"/>
<dbReference type="PANTHER" id="PTHR35303:SF5">
    <property type="entry name" value="OS02G0197800 PROTEIN"/>
    <property type="match status" value="1"/>
</dbReference>
<feature type="domain" description="Gamma-butyrobetaine hydroxylase-like N-terminal" evidence="4">
    <location>
        <begin position="40"/>
        <end position="140"/>
    </location>
</feature>